<dbReference type="RefSeq" id="WP_161884872.1">
    <property type="nucleotide sequence ID" value="NZ_CP017146.1"/>
</dbReference>
<keyword evidence="3" id="KW-1185">Reference proteome</keyword>
<dbReference type="KEGG" id="mant:BHD05_01550"/>
<evidence type="ECO:0000313" key="3">
    <source>
        <dbReference type="Proteomes" id="UP000464507"/>
    </source>
</evidence>
<feature type="transmembrane region" description="Helical" evidence="1">
    <location>
        <begin position="72"/>
        <end position="89"/>
    </location>
</feature>
<evidence type="ECO:0008006" key="4">
    <source>
        <dbReference type="Google" id="ProtNLM"/>
    </source>
</evidence>
<organism evidence="2 3">
    <name type="scientific">Marisediminicola antarctica</name>
    <dbReference type="NCBI Taxonomy" id="674079"/>
    <lineage>
        <taxon>Bacteria</taxon>
        <taxon>Bacillati</taxon>
        <taxon>Actinomycetota</taxon>
        <taxon>Actinomycetes</taxon>
        <taxon>Micrococcales</taxon>
        <taxon>Microbacteriaceae</taxon>
        <taxon>Marisediminicola</taxon>
    </lineage>
</organism>
<protein>
    <recommendedName>
        <fullName evidence="4">Integral membrane protein</fullName>
    </recommendedName>
</protein>
<proteinExistence type="predicted"/>
<sequence>MEILKNVLVVLHFVGLASLLGGVLVQIRSFKTGRAVVLPAIMHGAWTQLATGLALVAVIEMGDLHESNNAKVAVKLVVVVVIVVVGFLNRKKERPAAWVVPAIGALALVNTVIAVFWR</sequence>
<dbReference type="EMBL" id="CP017146">
    <property type="protein sequence ID" value="QHO68512.1"/>
    <property type="molecule type" value="Genomic_DNA"/>
</dbReference>
<dbReference type="Proteomes" id="UP000464507">
    <property type="component" value="Chromosome"/>
</dbReference>
<name>A0A7L5AF13_9MICO</name>
<keyword evidence="1" id="KW-0472">Membrane</keyword>
<evidence type="ECO:0000256" key="1">
    <source>
        <dbReference type="SAM" id="Phobius"/>
    </source>
</evidence>
<dbReference type="OrthoDB" id="3830423at2"/>
<feature type="transmembrane region" description="Helical" evidence="1">
    <location>
        <begin position="96"/>
        <end position="117"/>
    </location>
</feature>
<feature type="transmembrane region" description="Helical" evidence="1">
    <location>
        <begin position="37"/>
        <end position="60"/>
    </location>
</feature>
<feature type="transmembrane region" description="Helical" evidence="1">
    <location>
        <begin position="6"/>
        <end position="25"/>
    </location>
</feature>
<keyword evidence="1" id="KW-1133">Transmembrane helix</keyword>
<gene>
    <name evidence="2" type="ORF">BHD05_01550</name>
</gene>
<dbReference type="AlphaFoldDB" id="A0A7L5AF13"/>
<keyword evidence="1" id="KW-0812">Transmembrane</keyword>
<accession>A0A7L5AF13</accession>
<evidence type="ECO:0000313" key="2">
    <source>
        <dbReference type="EMBL" id="QHO68512.1"/>
    </source>
</evidence>
<reference evidence="2 3" key="1">
    <citation type="submission" date="2016-09" db="EMBL/GenBank/DDBJ databases">
        <title>Complete genome sequence of microbes from the polar regions.</title>
        <authorList>
            <person name="Liao L."/>
            <person name="Chen B."/>
        </authorList>
    </citation>
    <scope>NUCLEOTIDE SEQUENCE [LARGE SCALE GENOMIC DNA]</scope>
    <source>
        <strain evidence="2 3">ZS314</strain>
    </source>
</reference>